<keyword evidence="3" id="KW-0732">Signal</keyword>
<keyword evidence="2" id="KW-0472">Membrane</keyword>
<dbReference type="PANTHER" id="PTHR16675:SF237">
    <property type="entry name" value="MHC CLASS I ANTIGEN TRANSCRIPT VARIANT 1-RELATED"/>
    <property type="match status" value="1"/>
</dbReference>
<proteinExistence type="predicted"/>
<dbReference type="Gene3D" id="3.30.500.10">
    <property type="entry name" value="MHC class I-like antigen recognition-like"/>
    <property type="match status" value="1"/>
</dbReference>
<gene>
    <name evidence="5" type="ORF">MATL_G00120040</name>
</gene>
<keyword evidence="2" id="KW-0812">Transmembrane</keyword>
<feature type="domain" description="MHC class I-like antigen recognition-like" evidence="4">
    <location>
        <begin position="70"/>
        <end position="178"/>
    </location>
</feature>
<dbReference type="InterPro" id="IPR011162">
    <property type="entry name" value="MHC_I/II-like_Ag-recog"/>
</dbReference>
<dbReference type="AlphaFoldDB" id="A0A9D3Q2S7"/>
<keyword evidence="1" id="KW-0325">Glycoprotein</keyword>
<feature type="transmembrane region" description="Helical" evidence="2">
    <location>
        <begin position="191"/>
        <end position="212"/>
    </location>
</feature>
<evidence type="ECO:0000259" key="4">
    <source>
        <dbReference type="Pfam" id="PF00129"/>
    </source>
</evidence>
<dbReference type="InterPro" id="IPR011161">
    <property type="entry name" value="MHC_I-like_Ag-recog"/>
</dbReference>
<keyword evidence="2" id="KW-1133">Transmembrane helix</keyword>
<evidence type="ECO:0000256" key="1">
    <source>
        <dbReference type="ARBA" id="ARBA00023180"/>
    </source>
</evidence>
<dbReference type="SUPFAM" id="SSF54452">
    <property type="entry name" value="MHC antigen-recognition domain"/>
    <property type="match status" value="1"/>
</dbReference>
<evidence type="ECO:0000256" key="2">
    <source>
        <dbReference type="SAM" id="Phobius"/>
    </source>
</evidence>
<dbReference type="GO" id="GO:0009897">
    <property type="term" value="C:external side of plasma membrane"/>
    <property type="evidence" value="ECO:0007669"/>
    <property type="project" value="TreeGrafter"/>
</dbReference>
<reference evidence="5" key="1">
    <citation type="submission" date="2021-01" db="EMBL/GenBank/DDBJ databases">
        <authorList>
            <person name="Zahm M."/>
            <person name="Roques C."/>
            <person name="Cabau C."/>
            <person name="Klopp C."/>
            <person name="Donnadieu C."/>
            <person name="Jouanno E."/>
            <person name="Lampietro C."/>
            <person name="Louis A."/>
            <person name="Herpin A."/>
            <person name="Echchiki A."/>
            <person name="Berthelot C."/>
            <person name="Parey E."/>
            <person name="Roest-Crollius H."/>
            <person name="Braasch I."/>
            <person name="Postlethwait J."/>
            <person name="Bobe J."/>
            <person name="Montfort J."/>
            <person name="Bouchez O."/>
            <person name="Begum T."/>
            <person name="Mejri S."/>
            <person name="Adams A."/>
            <person name="Chen W.-J."/>
            <person name="Guiguen Y."/>
        </authorList>
    </citation>
    <scope>NUCLEOTIDE SEQUENCE</scope>
    <source>
        <strain evidence="5">YG-15Mar2019-1</strain>
        <tissue evidence="5">Brain</tissue>
    </source>
</reference>
<feature type="signal peptide" evidence="3">
    <location>
        <begin position="1"/>
        <end position="20"/>
    </location>
</feature>
<sequence length="250" mass="28371">MEYFKVRFLMFSLLFRLTISLQKETVIQFVYTEVVGRAETPVATVVLNGVPVLWSDVQDRNILHEIFIKTKHDPFFVNSLKIMVDSSNHTTVSNHTYRRLRECQLDGHRVLSVSDQVQYDGTRFLSLDKTTDTWMAAVPQARALQELWDSDKARTQRERMSLERACIQLLKDIKHSKDTVTKPEKQEALSFWLPVLAALLLVGLILVSILVFKKQGSKGSGYAGAAVGSIIHYPPNLSEVAQEAHGYHAL</sequence>
<organism evidence="5 6">
    <name type="scientific">Megalops atlanticus</name>
    <name type="common">Tarpon</name>
    <name type="synonym">Clupea gigantea</name>
    <dbReference type="NCBI Taxonomy" id="7932"/>
    <lineage>
        <taxon>Eukaryota</taxon>
        <taxon>Metazoa</taxon>
        <taxon>Chordata</taxon>
        <taxon>Craniata</taxon>
        <taxon>Vertebrata</taxon>
        <taxon>Euteleostomi</taxon>
        <taxon>Actinopterygii</taxon>
        <taxon>Neopterygii</taxon>
        <taxon>Teleostei</taxon>
        <taxon>Elopiformes</taxon>
        <taxon>Megalopidae</taxon>
        <taxon>Megalops</taxon>
    </lineage>
</organism>
<evidence type="ECO:0000313" key="6">
    <source>
        <dbReference type="Proteomes" id="UP001046870"/>
    </source>
</evidence>
<dbReference type="InterPro" id="IPR050208">
    <property type="entry name" value="MHC_class-I_related"/>
</dbReference>
<evidence type="ECO:0000256" key="3">
    <source>
        <dbReference type="SAM" id="SignalP"/>
    </source>
</evidence>
<dbReference type="GO" id="GO:0005615">
    <property type="term" value="C:extracellular space"/>
    <property type="evidence" value="ECO:0007669"/>
    <property type="project" value="TreeGrafter"/>
</dbReference>
<dbReference type="InterPro" id="IPR037055">
    <property type="entry name" value="MHC_I-like_Ag-recog_sf"/>
</dbReference>
<feature type="chain" id="PRO_5039490124" description="MHC class I-like antigen recognition-like domain-containing protein" evidence="3">
    <location>
        <begin position="21"/>
        <end position="250"/>
    </location>
</feature>
<accession>A0A9D3Q2S7</accession>
<dbReference type="EMBL" id="JAFDVH010000009">
    <property type="protein sequence ID" value="KAG7471010.1"/>
    <property type="molecule type" value="Genomic_DNA"/>
</dbReference>
<comment type="caution">
    <text evidence="5">The sequence shown here is derived from an EMBL/GenBank/DDBJ whole genome shotgun (WGS) entry which is preliminary data.</text>
</comment>
<dbReference type="PANTHER" id="PTHR16675">
    <property type="entry name" value="MHC CLASS I-RELATED"/>
    <property type="match status" value="1"/>
</dbReference>
<dbReference type="OrthoDB" id="8936769at2759"/>
<evidence type="ECO:0000313" key="5">
    <source>
        <dbReference type="EMBL" id="KAG7471010.1"/>
    </source>
</evidence>
<dbReference type="Proteomes" id="UP001046870">
    <property type="component" value="Chromosome 9"/>
</dbReference>
<keyword evidence="6" id="KW-1185">Reference proteome</keyword>
<dbReference type="Pfam" id="PF00129">
    <property type="entry name" value="MHC_I"/>
    <property type="match status" value="1"/>
</dbReference>
<name>A0A9D3Q2S7_MEGAT</name>
<protein>
    <recommendedName>
        <fullName evidence="4">MHC class I-like antigen recognition-like domain-containing protein</fullName>
    </recommendedName>
</protein>
<dbReference type="GO" id="GO:0006955">
    <property type="term" value="P:immune response"/>
    <property type="evidence" value="ECO:0007669"/>
    <property type="project" value="TreeGrafter"/>
</dbReference>